<dbReference type="RefSeq" id="WP_076023504.1">
    <property type="nucleotide sequence ID" value="NZ_JAQFIK010000004.1"/>
</dbReference>
<proteinExistence type="inferred from homology"/>
<feature type="transmembrane region" description="Helical" evidence="7">
    <location>
        <begin position="111"/>
        <end position="128"/>
    </location>
</feature>
<dbReference type="PANTHER" id="PTHR43663">
    <property type="entry name" value="CHROMATE TRANSPORT PROTEIN-RELATED"/>
    <property type="match status" value="1"/>
</dbReference>
<comment type="caution">
    <text evidence="8">The sequence shown here is derived from an EMBL/GenBank/DDBJ whole genome shotgun (WGS) entry which is preliminary data.</text>
</comment>
<dbReference type="InterPro" id="IPR052518">
    <property type="entry name" value="CHR_Transporter"/>
</dbReference>
<dbReference type="PANTHER" id="PTHR43663:SF1">
    <property type="entry name" value="CHROMATE TRANSPORTER"/>
    <property type="match status" value="1"/>
</dbReference>
<keyword evidence="3" id="KW-1003">Cell membrane</keyword>
<evidence type="ECO:0000256" key="6">
    <source>
        <dbReference type="ARBA" id="ARBA00023136"/>
    </source>
</evidence>
<dbReference type="EMBL" id="JARXYA010000005">
    <property type="protein sequence ID" value="MDH6503883.1"/>
    <property type="molecule type" value="Genomic_DNA"/>
</dbReference>
<keyword evidence="6 7" id="KW-0472">Membrane</keyword>
<evidence type="ECO:0000256" key="2">
    <source>
        <dbReference type="ARBA" id="ARBA00005262"/>
    </source>
</evidence>
<feature type="transmembrane region" description="Helical" evidence="7">
    <location>
        <begin position="140"/>
        <end position="173"/>
    </location>
</feature>
<evidence type="ECO:0000256" key="3">
    <source>
        <dbReference type="ARBA" id="ARBA00022475"/>
    </source>
</evidence>
<accession>A0AA43MA04</accession>
<dbReference type="Pfam" id="PF02417">
    <property type="entry name" value="Chromate_transp"/>
    <property type="match status" value="1"/>
</dbReference>
<evidence type="ECO:0000256" key="1">
    <source>
        <dbReference type="ARBA" id="ARBA00004651"/>
    </source>
</evidence>
<dbReference type="AlphaFoldDB" id="A0AA43MA04"/>
<protein>
    <submittedName>
        <fullName evidence="8">Chromate transporter</fullName>
    </submittedName>
</protein>
<keyword evidence="4 7" id="KW-0812">Transmembrane</keyword>
<evidence type="ECO:0000313" key="8">
    <source>
        <dbReference type="EMBL" id="MDH6503883.1"/>
    </source>
</evidence>
<comment type="similarity">
    <text evidence="2">Belongs to the chromate ion transporter (CHR) (TC 2.A.51) family.</text>
</comment>
<evidence type="ECO:0000256" key="7">
    <source>
        <dbReference type="SAM" id="Phobius"/>
    </source>
</evidence>
<evidence type="ECO:0000313" key="9">
    <source>
        <dbReference type="Proteomes" id="UP001161160"/>
    </source>
</evidence>
<dbReference type="GO" id="GO:0005886">
    <property type="term" value="C:plasma membrane"/>
    <property type="evidence" value="ECO:0007669"/>
    <property type="project" value="UniProtKB-SubCell"/>
</dbReference>
<keyword evidence="9" id="KW-1185">Reference proteome</keyword>
<keyword evidence="5 7" id="KW-1133">Transmembrane helix</keyword>
<feature type="transmembrane region" description="Helical" evidence="7">
    <location>
        <begin position="12"/>
        <end position="31"/>
    </location>
</feature>
<evidence type="ECO:0000256" key="4">
    <source>
        <dbReference type="ARBA" id="ARBA00022692"/>
    </source>
</evidence>
<dbReference type="InterPro" id="IPR003370">
    <property type="entry name" value="Chromate_transpt"/>
</dbReference>
<feature type="transmembrane region" description="Helical" evidence="7">
    <location>
        <begin position="74"/>
        <end position="99"/>
    </location>
</feature>
<dbReference type="GeneID" id="83596077"/>
<dbReference type="Proteomes" id="UP001161160">
    <property type="component" value="Unassembled WGS sequence"/>
</dbReference>
<evidence type="ECO:0000256" key="5">
    <source>
        <dbReference type="ARBA" id="ARBA00022989"/>
    </source>
</evidence>
<organism evidence="8 9">
    <name type="scientific">Polynucleobacter sphagniphilus</name>
    <dbReference type="NCBI Taxonomy" id="1743169"/>
    <lineage>
        <taxon>Bacteria</taxon>
        <taxon>Pseudomonadati</taxon>
        <taxon>Pseudomonadota</taxon>
        <taxon>Betaproteobacteria</taxon>
        <taxon>Burkholderiales</taxon>
        <taxon>Burkholderiaceae</taxon>
        <taxon>Polynucleobacter</taxon>
    </lineage>
</organism>
<gene>
    <name evidence="8" type="ORF">M2127_001187</name>
</gene>
<name>A0AA43MA04_9BURK</name>
<sequence>MISPLISLFLKLSAFSLVAFGGINALLPVLLKITVEQEHWIDVQTFSDFFAIAQAAPGPNGLIVALIGWKVSGLLGALVATLAICWPSSIMIFFLQRYLNNMQDLRAQRTIQFAAGSLAVGLVLSSSWELALQIDQSMAAYALTALAVALTLFTRWHPLYLIALGGLLGVLGFI</sequence>
<reference evidence="8" key="1">
    <citation type="submission" date="2023-04" db="EMBL/GenBank/DDBJ databases">
        <title>Genome Encyclopedia of Bacteria and Archaea VI: Functional Genomics of Type Strains.</title>
        <authorList>
            <person name="Whitman W."/>
        </authorList>
    </citation>
    <scope>NUCLEOTIDE SEQUENCE</scope>
    <source>
        <strain evidence="8">Enz.4-51</strain>
    </source>
</reference>
<dbReference type="GO" id="GO:0015109">
    <property type="term" value="F:chromate transmembrane transporter activity"/>
    <property type="evidence" value="ECO:0007669"/>
    <property type="project" value="InterPro"/>
</dbReference>
<comment type="subcellular location">
    <subcellularLocation>
        <location evidence="1">Cell membrane</location>
        <topology evidence="1">Multi-pass membrane protein</topology>
    </subcellularLocation>
</comment>